<organism evidence="8 9">
    <name type="scientific">candidate division MSBL1 archaeon SCGC-AAA382A20</name>
    <dbReference type="NCBI Taxonomy" id="1698280"/>
    <lineage>
        <taxon>Archaea</taxon>
        <taxon>Methanobacteriati</taxon>
        <taxon>Methanobacteriota</taxon>
        <taxon>candidate division MSBL1</taxon>
    </lineage>
</organism>
<keyword evidence="4" id="KW-0028">Amino-acid biosynthesis</keyword>
<dbReference type="GO" id="GO:0005737">
    <property type="term" value="C:cytoplasm"/>
    <property type="evidence" value="ECO:0007669"/>
    <property type="project" value="UniProtKB-SubCell"/>
</dbReference>
<protein>
    <recommendedName>
        <fullName evidence="4">Pyrroline-5-carboxylate reductase</fullName>
        <shortName evidence="4">P5C reductase</shortName>
        <shortName evidence="4">P5CR</shortName>
        <ecNumber evidence="4">1.5.1.2</ecNumber>
    </recommendedName>
    <alternativeName>
        <fullName evidence="4">PCA reductase</fullName>
    </alternativeName>
</protein>
<dbReference type="SUPFAM" id="SSF51735">
    <property type="entry name" value="NAD(P)-binding Rossmann-fold domains"/>
    <property type="match status" value="1"/>
</dbReference>
<dbReference type="SUPFAM" id="SSF48179">
    <property type="entry name" value="6-phosphogluconate dehydrogenase C-terminal domain-like"/>
    <property type="match status" value="1"/>
</dbReference>
<keyword evidence="4" id="KW-0963">Cytoplasm</keyword>
<feature type="domain" description="Pyrroline-5-carboxylate reductase catalytic N-terminal" evidence="6">
    <location>
        <begin position="10"/>
        <end position="91"/>
    </location>
</feature>
<comment type="caution">
    <text evidence="8">The sequence shown here is derived from an EMBL/GenBank/DDBJ whole genome shotgun (WGS) entry which is preliminary data.</text>
</comment>
<evidence type="ECO:0000256" key="1">
    <source>
        <dbReference type="ARBA" id="ARBA00005525"/>
    </source>
</evidence>
<dbReference type="InterPro" id="IPR029036">
    <property type="entry name" value="P5CR_dimer"/>
</dbReference>
<dbReference type="EMBL" id="LHYE01000005">
    <property type="protein sequence ID" value="KXB07598.1"/>
    <property type="molecule type" value="Genomic_DNA"/>
</dbReference>
<keyword evidence="4" id="KW-0641">Proline biosynthesis</keyword>
<dbReference type="PANTHER" id="PTHR11645">
    <property type="entry name" value="PYRROLINE-5-CARBOXYLATE REDUCTASE"/>
    <property type="match status" value="1"/>
</dbReference>
<comment type="catalytic activity">
    <reaction evidence="4">
        <text>L-proline + NADP(+) = (S)-1-pyrroline-5-carboxylate + NADPH + 2 H(+)</text>
        <dbReference type="Rhea" id="RHEA:14109"/>
        <dbReference type="ChEBI" id="CHEBI:15378"/>
        <dbReference type="ChEBI" id="CHEBI:17388"/>
        <dbReference type="ChEBI" id="CHEBI:57783"/>
        <dbReference type="ChEBI" id="CHEBI:58349"/>
        <dbReference type="ChEBI" id="CHEBI:60039"/>
        <dbReference type="EC" id="1.5.1.2"/>
    </reaction>
</comment>
<dbReference type="AlphaFoldDB" id="A0A133VMB2"/>
<evidence type="ECO:0000256" key="4">
    <source>
        <dbReference type="HAMAP-Rule" id="MF_01925"/>
    </source>
</evidence>
<evidence type="ECO:0000256" key="5">
    <source>
        <dbReference type="PIRSR" id="PIRSR000193-1"/>
    </source>
</evidence>
<dbReference type="FunFam" id="1.10.3730.10:FF:000001">
    <property type="entry name" value="Pyrroline-5-carboxylate reductase"/>
    <property type="match status" value="1"/>
</dbReference>
<accession>A0A133VMB2</accession>
<feature type="domain" description="Pyrroline-5-carboxylate reductase dimerisation" evidence="7">
    <location>
        <begin position="150"/>
        <end position="254"/>
    </location>
</feature>
<comment type="function">
    <text evidence="4">Catalyzes the reduction of 1-pyrroline-5-carboxylate (PCA) to L-proline.</text>
</comment>
<proteinExistence type="inferred from homology"/>
<dbReference type="InterPro" id="IPR028939">
    <property type="entry name" value="P5C_Rdtase_cat_N"/>
</dbReference>
<dbReference type="PIRSF" id="PIRSF000193">
    <property type="entry name" value="Pyrrol-5-carb_rd"/>
    <property type="match status" value="1"/>
</dbReference>
<comment type="similarity">
    <text evidence="1 4">Belongs to the pyrroline-5-carboxylate reductase family.</text>
</comment>
<evidence type="ECO:0000313" key="9">
    <source>
        <dbReference type="Proteomes" id="UP000070263"/>
    </source>
</evidence>
<reference evidence="8 9" key="1">
    <citation type="journal article" date="2016" name="Sci. Rep.">
        <title>Metabolic traits of an uncultured archaeal lineage -MSBL1- from brine pools of the Red Sea.</title>
        <authorList>
            <person name="Mwirichia R."/>
            <person name="Alam I."/>
            <person name="Rashid M."/>
            <person name="Vinu M."/>
            <person name="Ba-Alawi W."/>
            <person name="Anthony Kamau A."/>
            <person name="Kamanda Ngugi D."/>
            <person name="Goker M."/>
            <person name="Klenk H.P."/>
            <person name="Bajic V."/>
            <person name="Stingl U."/>
        </authorList>
    </citation>
    <scope>NUCLEOTIDE SEQUENCE [LARGE SCALE GENOMIC DNA]</scope>
    <source>
        <strain evidence="8">SCGC-AAA382A20</strain>
    </source>
</reference>
<comment type="catalytic activity">
    <reaction evidence="4">
        <text>L-proline + NAD(+) = (S)-1-pyrroline-5-carboxylate + NADH + 2 H(+)</text>
        <dbReference type="Rhea" id="RHEA:14105"/>
        <dbReference type="ChEBI" id="CHEBI:15378"/>
        <dbReference type="ChEBI" id="CHEBI:17388"/>
        <dbReference type="ChEBI" id="CHEBI:57540"/>
        <dbReference type="ChEBI" id="CHEBI:57945"/>
        <dbReference type="ChEBI" id="CHEBI:60039"/>
        <dbReference type="EC" id="1.5.1.2"/>
    </reaction>
</comment>
<keyword evidence="3 4" id="KW-0560">Oxidoreductase</keyword>
<evidence type="ECO:0000256" key="2">
    <source>
        <dbReference type="ARBA" id="ARBA00022857"/>
    </source>
</evidence>
<dbReference type="GO" id="GO:0004735">
    <property type="term" value="F:pyrroline-5-carboxylate reductase activity"/>
    <property type="evidence" value="ECO:0007669"/>
    <property type="project" value="UniProtKB-UniRule"/>
</dbReference>
<keyword evidence="9" id="KW-1185">Reference proteome</keyword>
<dbReference type="GO" id="GO:0055129">
    <property type="term" value="P:L-proline biosynthetic process"/>
    <property type="evidence" value="ECO:0007669"/>
    <property type="project" value="UniProtKB-UniRule"/>
</dbReference>
<dbReference type="Gene3D" id="1.10.3730.10">
    <property type="entry name" value="ProC C-terminal domain-like"/>
    <property type="match status" value="1"/>
</dbReference>
<dbReference type="HAMAP" id="MF_01925">
    <property type="entry name" value="P5C_reductase"/>
    <property type="match status" value="1"/>
</dbReference>
<dbReference type="PANTHER" id="PTHR11645:SF0">
    <property type="entry name" value="PYRROLINE-5-CARBOXYLATE REDUCTASE 3"/>
    <property type="match status" value="1"/>
</dbReference>
<evidence type="ECO:0000256" key="3">
    <source>
        <dbReference type="ARBA" id="ARBA00023002"/>
    </source>
</evidence>
<dbReference type="Pfam" id="PF03807">
    <property type="entry name" value="F420_oxidored"/>
    <property type="match status" value="1"/>
</dbReference>
<dbReference type="EC" id="1.5.1.2" evidence="4"/>
<evidence type="ECO:0000259" key="7">
    <source>
        <dbReference type="Pfam" id="PF14748"/>
    </source>
</evidence>
<sequence length="259" mass="28736">MQFFNQDMHIVFIGGGTIAKAIYEGLESKHDVTVIKKNLEEEYWKGKVELSPAGEYVKGDVYIIAVKPSVFQRATEPFIGMEGTFISVMAGVSIDKVKNYLETEEIVRCMPNLPVAIGEGFIPYTPLSEEAEKDFKEIFHPLGSIKRTDEEYLDPLTALTGTSPLYVSVFIDALIDSGIKIGLPKDIARKAAIQCTIAGSRYLQEKEIHPMAFKDMVSSPGGTSIYALHNLEKRGLKAAIIESVEIANERAQKLRSMLE</sequence>
<comment type="pathway">
    <text evidence="4">Amino-acid biosynthesis; L-proline biosynthesis; L-proline from L-glutamate 5-semialdehyde: step 1/1.</text>
</comment>
<evidence type="ECO:0000259" key="6">
    <source>
        <dbReference type="Pfam" id="PF03807"/>
    </source>
</evidence>
<name>A0A133VMB2_9EURY</name>
<comment type="subcellular location">
    <subcellularLocation>
        <location evidence="4">Cytoplasm</location>
    </subcellularLocation>
</comment>
<keyword evidence="2 4" id="KW-0521">NADP</keyword>
<dbReference type="InterPro" id="IPR036291">
    <property type="entry name" value="NAD(P)-bd_dom_sf"/>
</dbReference>
<evidence type="ECO:0000313" key="8">
    <source>
        <dbReference type="EMBL" id="KXB07598.1"/>
    </source>
</evidence>
<dbReference type="InterPro" id="IPR008927">
    <property type="entry name" value="6-PGluconate_DH-like_C_sf"/>
</dbReference>
<dbReference type="Proteomes" id="UP000070263">
    <property type="component" value="Unassembled WGS sequence"/>
</dbReference>
<dbReference type="InterPro" id="IPR000304">
    <property type="entry name" value="Pyrroline-COOH_reductase"/>
</dbReference>
<gene>
    <name evidence="4" type="primary">proC</name>
    <name evidence="8" type="ORF">AKJ51_00900</name>
</gene>
<dbReference type="Gene3D" id="3.40.50.720">
    <property type="entry name" value="NAD(P)-binding Rossmann-like Domain"/>
    <property type="match status" value="1"/>
</dbReference>
<dbReference type="Pfam" id="PF14748">
    <property type="entry name" value="P5CR_dimer"/>
    <property type="match status" value="1"/>
</dbReference>
<feature type="binding site" evidence="5">
    <location>
        <begin position="65"/>
        <end position="68"/>
    </location>
    <ligand>
        <name>NADP(+)</name>
        <dbReference type="ChEBI" id="CHEBI:58349"/>
    </ligand>
</feature>
<dbReference type="UniPathway" id="UPA00098">
    <property type="reaction ID" value="UER00361"/>
</dbReference>